<feature type="region of interest" description="Disordered" evidence="7">
    <location>
        <begin position="27"/>
        <end position="53"/>
    </location>
</feature>
<feature type="domain" description="OTU" evidence="8">
    <location>
        <begin position="196"/>
        <end position="408"/>
    </location>
</feature>
<keyword evidence="6" id="KW-0788">Thiol protease</keyword>
<evidence type="ECO:0000313" key="10">
    <source>
        <dbReference type="Proteomes" id="UP001301769"/>
    </source>
</evidence>
<dbReference type="GO" id="GO:0043130">
    <property type="term" value="F:ubiquitin binding"/>
    <property type="evidence" value="ECO:0007669"/>
    <property type="project" value="TreeGrafter"/>
</dbReference>
<reference evidence="9" key="2">
    <citation type="submission" date="2023-05" db="EMBL/GenBank/DDBJ databases">
        <authorList>
            <consortium name="Lawrence Berkeley National Laboratory"/>
            <person name="Steindorff A."/>
            <person name="Hensen N."/>
            <person name="Bonometti L."/>
            <person name="Westerberg I."/>
            <person name="Brannstrom I.O."/>
            <person name="Guillou S."/>
            <person name="Cros-Aarteil S."/>
            <person name="Calhoun S."/>
            <person name="Haridas S."/>
            <person name="Kuo A."/>
            <person name="Mondo S."/>
            <person name="Pangilinan J."/>
            <person name="Riley R."/>
            <person name="Labutti K."/>
            <person name="Andreopoulos B."/>
            <person name="Lipzen A."/>
            <person name="Chen C."/>
            <person name="Yanf M."/>
            <person name="Daum C."/>
            <person name="Ng V."/>
            <person name="Clum A."/>
            <person name="Ohm R."/>
            <person name="Martin F."/>
            <person name="Silar P."/>
            <person name="Natvig D."/>
            <person name="Lalanne C."/>
            <person name="Gautier V."/>
            <person name="Ament-Velasquez S.L."/>
            <person name="Kruys A."/>
            <person name="Hutchinson M.I."/>
            <person name="Powell A.J."/>
            <person name="Barry K."/>
            <person name="Miller A.N."/>
            <person name="Grigoriev I.V."/>
            <person name="Debuchy R."/>
            <person name="Gladieux P."/>
            <person name="Thoren M.H."/>
            <person name="Johannesson H."/>
        </authorList>
    </citation>
    <scope>NUCLEOTIDE SEQUENCE</scope>
    <source>
        <strain evidence="9">PSN293</strain>
    </source>
</reference>
<gene>
    <name evidence="9" type="ORF">QBC37DRAFT_165530</name>
</gene>
<dbReference type="AlphaFoldDB" id="A0AAN6YH01"/>
<dbReference type="PANTHER" id="PTHR12931">
    <property type="entry name" value="UBIQUITIN THIOLESTERASE PROTEIN OTUB"/>
    <property type="match status" value="1"/>
</dbReference>
<keyword evidence="4" id="KW-0833">Ubl conjugation pathway</keyword>
<feature type="region of interest" description="Disordered" evidence="7">
    <location>
        <begin position="109"/>
        <end position="165"/>
    </location>
</feature>
<evidence type="ECO:0000313" key="9">
    <source>
        <dbReference type="EMBL" id="KAK4218969.1"/>
    </source>
</evidence>
<evidence type="ECO:0000256" key="7">
    <source>
        <dbReference type="SAM" id="MobiDB-lite"/>
    </source>
</evidence>
<dbReference type="GO" id="GO:0004843">
    <property type="term" value="F:cysteine-type deubiquitinase activity"/>
    <property type="evidence" value="ECO:0007669"/>
    <property type="project" value="UniProtKB-EC"/>
</dbReference>
<accession>A0AAN6YH01</accession>
<evidence type="ECO:0000256" key="6">
    <source>
        <dbReference type="ARBA" id="ARBA00022807"/>
    </source>
</evidence>
<proteinExistence type="predicted"/>
<reference evidence="9" key="1">
    <citation type="journal article" date="2023" name="Mol. Phylogenet. Evol.">
        <title>Genome-scale phylogeny and comparative genomics of the fungal order Sordariales.</title>
        <authorList>
            <person name="Hensen N."/>
            <person name="Bonometti L."/>
            <person name="Westerberg I."/>
            <person name="Brannstrom I.O."/>
            <person name="Guillou S."/>
            <person name="Cros-Aarteil S."/>
            <person name="Calhoun S."/>
            <person name="Haridas S."/>
            <person name="Kuo A."/>
            <person name="Mondo S."/>
            <person name="Pangilinan J."/>
            <person name="Riley R."/>
            <person name="LaButti K."/>
            <person name="Andreopoulos B."/>
            <person name="Lipzen A."/>
            <person name="Chen C."/>
            <person name="Yan M."/>
            <person name="Daum C."/>
            <person name="Ng V."/>
            <person name="Clum A."/>
            <person name="Steindorff A."/>
            <person name="Ohm R.A."/>
            <person name="Martin F."/>
            <person name="Silar P."/>
            <person name="Natvig D.O."/>
            <person name="Lalanne C."/>
            <person name="Gautier V."/>
            <person name="Ament-Velasquez S.L."/>
            <person name="Kruys A."/>
            <person name="Hutchinson M.I."/>
            <person name="Powell A.J."/>
            <person name="Barry K."/>
            <person name="Miller A.N."/>
            <person name="Grigoriev I.V."/>
            <person name="Debuchy R."/>
            <person name="Gladieux P."/>
            <person name="Hiltunen Thoren M."/>
            <person name="Johannesson H."/>
        </authorList>
    </citation>
    <scope>NUCLEOTIDE SEQUENCE</scope>
    <source>
        <strain evidence="9">PSN293</strain>
    </source>
</reference>
<dbReference type="Gene3D" id="1.20.1300.20">
    <property type="entry name" value="Peptidase C65 Otubain, subdomain 2"/>
    <property type="match status" value="1"/>
</dbReference>
<dbReference type="GO" id="GO:0006508">
    <property type="term" value="P:proteolysis"/>
    <property type="evidence" value="ECO:0007669"/>
    <property type="project" value="UniProtKB-KW"/>
</dbReference>
<keyword evidence="10" id="KW-1185">Reference proteome</keyword>
<keyword evidence="5" id="KW-0378">Hydrolase</keyword>
<dbReference type="CDD" id="cd22749">
    <property type="entry name" value="Otubain_C65"/>
    <property type="match status" value="1"/>
</dbReference>
<comment type="catalytic activity">
    <reaction evidence="1">
        <text>Thiol-dependent hydrolysis of ester, thioester, amide, peptide and isopeptide bonds formed by the C-terminal Gly of ubiquitin (a 76-residue protein attached to proteins as an intracellular targeting signal).</text>
        <dbReference type="EC" id="3.4.19.12"/>
    </reaction>
</comment>
<dbReference type="InterPro" id="IPR038765">
    <property type="entry name" value="Papain-like_cys_pep_sf"/>
</dbReference>
<name>A0AAN6YH01_9PEZI</name>
<evidence type="ECO:0000256" key="3">
    <source>
        <dbReference type="ARBA" id="ARBA00022670"/>
    </source>
</evidence>
<feature type="region of interest" description="Disordered" evidence="7">
    <location>
        <begin position="548"/>
        <end position="579"/>
    </location>
</feature>
<evidence type="ECO:0000256" key="2">
    <source>
        <dbReference type="ARBA" id="ARBA00012759"/>
    </source>
</evidence>
<dbReference type="PANTHER" id="PTHR12931:SF15">
    <property type="entry name" value="UBIQUITIN THIOESTERASE OTUBAIN-LIKE"/>
    <property type="match status" value="1"/>
</dbReference>
<dbReference type="InterPro" id="IPR003323">
    <property type="entry name" value="OTU_dom"/>
</dbReference>
<dbReference type="EMBL" id="MU858050">
    <property type="protein sequence ID" value="KAK4218969.1"/>
    <property type="molecule type" value="Genomic_DNA"/>
</dbReference>
<dbReference type="InterPro" id="IPR042467">
    <property type="entry name" value="Peptidase_C65_otubain_sub2"/>
</dbReference>
<dbReference type="EC" id="3.4.19.12" evidence="2"/>
<feature type="compositionally biased region" description="Gly residues" evidence="7">
    <location>
        <begin position="35"/>
        <end position="53"/>
    </location>
</feature>
<comment type="caution">
    <text evidence="9">The sequence shown here is derived from an EMBL/GenBank/DDBJ whole genome shotgun (WGS) entry which is preliminary data.</text>
</comment>
<dbReference type="PROSITE" id="PS50802">
    <property type="entry name" value="OTU"/>
    <property type="match status" value="1"/>
</dbReference>
<dbReference type="InterPro" id="IPR019400">
    <property type="entry name" value="Peptidase_C65_otubain"/>
</dbReference>
<dbReference type="Gene3D" id="3.30.200.60">
    <property type="entry name" value="Peptidase C65 Otubain, subdomain 1"/>
    <property type="match status" value="1"/>
</dbReference>
<evidence type="ECO:0000256" key="4">
    <source>
        <dbReference type="ARBA" id="ARBA00022786"/>
    </source>
</evidence>
<sequence>MFQPEPTAYIPLSTGYGIGHGLPEYTFQETPLGFGDSGGGGGPGSHGGGGGGIGSHGCGGGGGFVGTGGSGTVGAGTGAGAITAATAPLPLIYTTPIFNPNTATIGPASGPFSFSTTSSHHNQQHHHHSSHNSSRIKMEPNADDLAAQEAAAREYQPQPQGPLVGEKLPSTAITDEYAKADPIYVQKTMALPQTYSHYRPIQGDGSCGWRAIGFGYFETLITSCDKAQVEAEKLRMTRLNDYIETVGGMSPYIFLDMSEETIELLGRISDALPDRARAMAELMEAFNNPDISNSIIYHLRLLASSWLRGHSEDYSNFIEEGLGVDGYCETKIQQVNREIEHVGIDLLVNVLLKPVGFVLEIAYLDRSPGSQVNHFRFPSEANHQHPSALGPMIHLLFRPDHYDILYPPQMDIQVHRVNTFQPSFMASPVGIPDYSSPDLQTLSSLIPGFGGPPPGLAPFVDATAGSPLTSYTSSPGSTWMPSPFTETAQAQAAPVPVAVPAPTPALTYHLRLSEYCQMPEYVENVTSREPAFQTSTFRNSHFNVAHYNNPNFQPEEYKPESDECDLPPTKASGRKRGSV</sequence>
<evidence type="ECO:0000259" key="8">
    <source>
        <dbReference type="PROSITE" id="PS50802"/>
    </source>
</evidence>
<dbReference type="SUPFAM" id="SSF54001">
    <property type="entry name" value="Cysteine proteinases"/>
    <property type="match status" value="1"/>
</dbReference>
<feature type="compositionally biased region" description="Low complexity" evidence="7">
    <location>
        <begin position="112"/>
        <end position="121"/>
    </location>
</feature>
<organism evidence="9 10">
    <name type="scientific">Rhypophila decipiens</name>
    <dbReference type="NCBI Taxonomy" id="261697"/>
    <lineage>
        <taxon>Eukaryota</taxon>
        <taxon>Fungi</taxon>
        <taxon>Dikarya</taxon>
        <taxon>Ascomycota</taxon>
        <taxon>Pezizomycotina</taxon>
        <taxon>Sordariomycetes</taxon>
        <taxon>Sordariomycetidae</taxon>
        <taxon>Sordariales</taxon>
        <taxon>Naviculisporaceae</taxon>
        <taxon>Rhypophila</taxon>
    </lineage>
</organism>
<protein>
    <recommendedName>
        <fullName evidence="2">ubiquitinyl hydrolase 1</fullName>
        <ecNumber evidence="2">3.4.19.12</ecNumber>
    </recommendedName>
</protein>
<feature type="compositionally biased region" description="Low complexity" evidence="7">
    <location>
        <begin position="143"/>
        <end position="158"/>
    </location>
</feature>
<dbReference type="Pfam" id="PF10275">
    <property type="entry name" value="Peptidase_C65"/>
    <property type="match status" value="1"/>
</dbReference>
<keyword evidence="3" id="KW-0645">Protease</keyword>
<dbReference type="GO" id="GO:0071108">
    <property type="term" value="P:protein K48-linked deubiquitination"/>
    <property type="evidence" value="ECO:0007669"/>
    <property type="project" value="TreeGrafter"/>
</dbReference>
<evidence type="ECO:0000256" key="1">
    <source>
        <dbReference type="ARBA" id="ARBA00000707"/>
    </source>
</evidence>
<evidence type="ECO:0000256" key="5">
    <source>
        <dbReference type="ARBA" id="ARBA00022801"/>
    </source>
</evidence>
<dbReference type="Proteomes" id="UP001301769">
    <property type="component" value="Unassembled WGS sequence"/>
</dbReference>
<dbReference type="InterPro" id="IPR042468">
    <property type="entry name" value="Peptidase_C65_otubain_sub1"/>
</dbReference>
<dbReference type="GO" id="GO:0005634">
    <property type="term" value="C:nucleus"/>
    <property type="evidence" value="ECO:0007669"/>
    <property type="project" value="TreeGrafter"/>
</dbReference>